<dbReference type="InterPro" id="IPR036760">
    <property type="entry name" value="SspB-like_sf"/>
</dbReference>
<reference evidence="1 2" key="1">
    <citation type="journal article" date="2010" name="Science">
        <title>Genomic comparison of the ants Camponotus floridanus and Harpegnathos saltator.</title>
        <authorList>
            <person name="Bonasio R."/>
            <person name="Zhang G."/>
            <person name="Ye C."/>
            <person name="Mutti N.S."/>
            <person name="Fang X."/>
            <person name="Qin N."/>
            <person name="Donahue G."/>
            <person name="Yang P."/>
            <person name="Li Q."/>
            <person name="Li C."/>
            <person name="Zhang P."/>
            <person name="Huang Z."/>
            <person name="Berger S.L."/>
            <person name="Reinberg D."/>
            <person name="Wang J."/>
            <person name="Liebig J."/>
        </authorList>
    </citation>
    <scope>NUCLEOTIDE SEQUENCE [LARGE SCALE GENOMIC DNA]</scope>
    <source>
        <strain evidence="1 2">Hsal</strain>
    </source>
</reference>
<dbReference type="InterPro" id="IPR007481">
    <property type="entry name" value="SspB"/>
</dbReference>
<evidence type="ECO:0000313" key="1">
    <source>
        <dbReference type="EMBL" id="AQS41987.1"/>
    </source>
</evidence>
<sequence>MADDRIHYEVLVQDALRNVIRAVLTEVTKTGLPGEHHFFITFATTAAGVQISPRLRERFPEQMTIVLQHQFRDLLVEPERFSVTLSFNDVPEKLVIPFHAVQVFYDPAAAFEAAFESVEQQNTAVEEAQAAGAENAASPLPEAVQAQGADVVSLDAFRRNR</sequence>
<dbReference type="Pfam" id="PF04386">
    <property type="entry name" value="SspB"/>
    <property type="match status" value="1"/>
</dbReference>
<proteinExistence type="predicted"/>
<organism evidence="1 2">
    <name type="scientific">Candidatus Tokpelaia hoelldobleri</name>
    <dbReference type="NCBI Taxonomy" id="1902579"/>
    <lineage>
        <taxon>Bacteria</taxon>
        <taxon>Pseudomonadati</taxon>
        <taxon>Pseudomonadota</taxon>
        <taxon>Alphaproteobacteria</taxon>
        <taxon>Hyphomicrobiales</taxon>
        <taxon>Candidatus Tokpelaia</taxon>
    </lineage>
</organism>
<gene>
    <name evidence="1" type="primary">sspB</name>
    <name evidence="1" type="ORF">BHV28_13030</name>
</gene>
<dbReference type="AlphaFoldDB" id="A0A1U9JVT0"/>
<dbReference type="SUPFAM" id="SSF101738">
    <property type="entry name" value="SspB-like"/>
    <property type="match status" value="1"/>
</dbReference>
<dbReference type="KEGG" id="thd:BHV28_13030"/>
<reference evidence="1 2" key="2">
    <citation type="journal article" date="2016" name="Sci. Rep.">
        <title>The genome of Rhizobiales bacteria in predatory ants reveals urease gene functions but no genes for nitrogen fixation.</title>
        <authorList>
            <person name="Neuvonen M.M."/>
            <person name="Tamarit D."/>
            <person name="Naslund K."/>
            <person name="Liebig J."/>
            <person name="Feldhaar H."/>
            <person name="Moran N.A."/>
            <person name="Guy L."/>
            <person name="Andersson S.G."/>
        </authorList>
    </citation>
    <scope>NUCLEOTIDE SEQUENCE [LARGE SCALE GENOMIC DNA]</scope>
    <source>
        <strain evidence="1 2">Hsal</strain>
    </source>
</reference>
<name>A0A1U9JVT0_9HYPH</name>
<evidence type="ECO:0000313" key="2">
    <source>
        <dbReference type="Proteomes" id="UP000188912"/>
    </source>
</evidence>
<accession>A0A1U9JVT0</accession>
<dbReference type="Gene3D" id="2.30.30.220">
    <property type="entry name" value="SspB-like"/>
    <property type="match status" value="1"/>
</dbReference>
<dbReference type="Proteomes" id="UP000188912">
    <property type="component" value="Chromosome"/>
</dbReference>
<dbReference type="EMBL" id="CP017315">
    <property type="protein sequence ID" value="AQS41987.1"/>
    <property type="molecule type" value="Genomic_DNA"/>
</dbReference>
<protein>
    <submittedName>
        <fullName evidence="1">Stringent starvation protein B</fullName>
    </submittedName>
</protein>
<keyword evidence="2" id="KW-1185">Reference proteome</keyword>
<dbReference type="STRING" id="1902579.BHV28_13030"/>